<dbReference type="Gene3D" id="2.40.160.10">
    <property type="entry name" value="Porin"/>
    <property type="match status" value="1"/>
</dbReference>
<dbReference type="PANTHER" id="PTHR11743:SF72">
    <property type="entry name" value="PORIN DOMAIN-CONTAINING PROTEIN"/>
    <property type="match status" value="1"/>
</dbReference>
<comment type="similarity">
    <text evidence="1">Belongs to the eukaryotic mitochondrial porin (TC 1.B.8.1) family.</text>
</comment>
<evidence type="ECO:0000256" key="1">
    <source>
        <dbReference type="ARBA" id="ARBA00009624"/>
    </source>
</evidence>
<dbReference type="EMBL" id="JAGKQM010000010">
    <property type="protein sequence ID" value="KAH0906690.1"/>
    <property type="molecule type" value="Genomic_DNA"/>
</dbReference>
<dbReference type="Pfam" id="PF01459">
    <property type="entry name" value="Porin_3"/>
    <property type="match status" value="1"/>
</dbReference>
<dbReference type="InterPro" id="IPR027246">
    <property type="entry name" value="Porin_Euk/Tom40"/>
</dbReference>
<dbReference type="Proteomes" id="UP000824890">
    <property type="component" value="Unassembled WGS sequence"/>
</dbReference>
<gene>
    <name evidence="2" type="ORF">HID58_038517</name>
</gene>
<comment type="caution">
    <text evidence="2">The sequence shown here is derived from an EMBL/GenBank/DDBJ whole genome shotgun (WGS) entry which is preliminary data.</text>
</comment>
<dbReference type="PANTHER" id="PTHR11743">
    <property type="entry name" value="VOLTAGE-DEPENDENT ANION-SELECTIVE CHANNEL"/>
    <property type="match status" value="1"/>
</dbReference>
<evidence type="ECO:0000313" key="2">
    <source>
        <dbReference type="EMBL" id="KAH0906690.1"/>
    </source>
</evidence>
<evidence type="ECO:0000313" key="3">
    <source>
        <dbReference type="Proteomes" id="UP000824890"/>
    </source>
</evidence>
<protein>
    <submittedName>
        <fullName evidence="2">Uncharacterized protein</fullName>
    </submittedName>
</protein>
<organism evidence="2 3">
    <name type="scientific">Brassica napus</name>
    <name type="common">Rape</name>
    <dbReference type="NCBI Taxonomy" id="3708"/>
    <lineage>
        <taxon>Eukaryota</taxon>
        <taxon>Viridiplantae</taxon>
        <taxon>Streptophyta</taxon>
        <taxon>Embryophyta</taxon>
        <taxon>Tracheophyta</taxon>
        <taxon>Spermatophyta</taxon>
        <taxon>Magnoliopsida</taxon>
        <taxon>eudicotyledons</taxon>
        <taxon>Gunneridae</taxon>
        <taxon>Pentapetalae</taxon>
        <taxon>rosids</taxon>
        <taxon>malvids</taxon>
        <taxon>Brassicales</taxon>
        <taxon>Brassicaceae</taxon>
        <taxon>Brassiceae</taxon>
        <taxon>Brassica</taxon>
    </lineage>
</organism>
<dbReference type="InterPro" id="IPR023614">
    <property type="entry name" value="Porin_dom_sf"/>
</dbReference>
<keyword evidence="3" id="KW-1185">Reference proteome</keyword>
<name>A0ABQ8BPC8_BRANA</name>
<sequence>MLLFLSTFENGKQSSSFPDIGKKAKGKLADLRHCTLSAATLVPLRDYLKICISSKQGLHFRPKVYSENAKCHWNVAELRVAAVEYQRVEKLEIQRPFHRLASVISNGTCSTITRYMDKWMDSHQRVGTWPYYVTILHNGTFYFQQKFVATGLKKDDLFFGDISTLYKCQNTIVDMKIDDHSSVSTKVSIKNLMPSAKLLSASKYLITSLASLIPTEMSINFCTPESYLTCVSVIFQLDVQYVHPHAMLHSSIGLNPTPLLDLSANIGSQTVCLGGEIGFKTASSLLTKYNAGVGFNKPDFSAALMLIKGRVYEGLTPHTVNPTTSVGAELIRHFSSHDNSFTIGSSYSLDPFTTVKARLSNNGKAGMVSLITLSAEYDSKAVTSSPRLGLALALNHKRRKGLSLSLE</sequence>
<proteinExistence type="inferred from homology"/>
<dbReference type="InterPro" id="IPR001925">
    <property type="entry name" value="Porin_Euk"/>
</dbReference>
<dbReference type="CDD" id="cd07306">
    <property type="entry name" value="Porin3_VDAC"/>
    <property type="match status" value="1"/>
</dbReference>
<reference evidence="2 3" key="1">
    <citation type="submission" date="2021-05" db="EMBL/GenBank/DDBJ databases">
        <title>Genome Assembly of Synthetic Allotetraploid Brassica napus Reveals Homoeologous Exchanges between Subgenomes.</title>
        <authorList>
            <person name="Davis J.T."/>
        </authorList>
    </citation>
    <scope>NUCLEOTIDE SEQUENCE [LARGE SCALE GENOMIC DNA]</scope>
    <source>
        <strain evidence="3">cv. Da-Ae</strain>
        <tissue evidence="2">Seedling</tissue>
    </source>
</reference>
<accession>A0ABQ8BPC8</accession>